<feature type="domain" description="Kinesin motor" evidence="8">
    <location>
        <begin position="41"/>
        <end position="332"/>
    </location>
</feature>
<dbReference type="PANTHER" id="PTHR47969">
    <property type="entry name" value="CHROMOSOME-ASSOCIATED KINESIN KIF4A-RELATED"/>
    <property type="match status" value="1"/>
</dbReference>
<comment type="similarity">
    <text evidence="6 7">Belongs to the TRAFAC class myosin-kinesin ATPase superfamily. Kinesin family.</text>
</comment>
<dbReference type="GO" id="GO:0005875">
    <property type="term" value="C:microtubule associated complex"/>
    <property type="evidence" value="ECO:0007669"/>
    <property type="project" value="TreeGrafter"/>
</dbReference>
<dbReference type="EMBL" id="LWDP01000051">
    <property type="protein sequence ID" value="ORD93737.1"/>
    <property type="molecule type" value="Genomic_DNA"/>
</dbReference>
<keyword evidence="7" id="KW-0493">Microtubule</keyword>
<dbReference type="PROSITE" id="PS00411">
    <property type="entry name" value="KINESIN_MOTOR_1"/>
    <property type="match status" value="1"/>
</dbReference>
<dbReference type="PROSITE" id="PS50067">
    <property type="entry name" value="KINESIN_MOTOR_2"/>
    <property type="match status" value="1"/>
</dbReference>
<reference evidence="9 10" key="1">
    <citation type="journal article" date="2017" name="Environ. Microbiol.">
        <title>Decay of the glycolytic pathway and adaptation to intranuclear parasitism within Enterocytozoonidae microsporidia.</title>
        <authorList>
            <person name="Wiredu Boakye D."/>
            <person name="Jaroenlak P."/>
            <person name="Prachumwat A."/>
            <person name="Williams T.A."/>
            <person name="Bateman K.S."/>
            <person name="Itsathitphaisarn O."/>
            <person name="Sritunyalucksana K."/>
            <person name="Paszkiewicz K.H."/>
            <person name="Moore K.A."/>
            <person name="Stentiford G.D."/>
            <person name="Williams B.A."/>
        </authorList>
    </citation>
    <scope>NUCLEOTIDE SEQUENCE [LARGE SCALE GENOMIC DNA]</scope>
    <source>
        <strain evidence="9 10">GB1</strain>
    </source>
</reference>
<proteinExistence type="inferred from homology"/>
<dbReference type="VEuPathDB" id="MicrosporidiaDB:ECANGB1_1594"/>
<gene>
    <name evidence="9" type="primary">KLP6</name>
    <name evidence="9" type="ORF">ECANGB1_1594</name>
</gene>
<dbReference type="SUPFAM" id="SSF52540">
    <property type="entry name" value="P-loop containing nucleoside triphosphate hydrolases"/>
    <property type="match status" value="1"/>
</dbReference>
<evidence type="ECO:0000313" key="10">
    <source>
        <dbReference type="Proteomes" id="UP000192639"/>
    </source>
</evidence>
<comment type="caution">
    <text evidence="9">The sequence shown here is derived from an EMBL/GenBank/DDBJ whole genome shotgun (WGS) entry which is preliminary data.</text>
</comment>
<dbReference type="Proteomes" id="UP000192639">
    <property type="component" value="Unassembled WGS sequence"/>
</dbReference>
<dbReference type="Gene3D" id="3.40.850.10">
    <property type="entry name" value="Kinesin motor domain"/>
    <property type="match status" value="1"/>
</dbReference>
<dbReference type="GO" id="GO:0005874">
    <property type="term" value="C:microtubule"/>
    <property type="evidence" value="ECO:0007669"/>
    <property type="project" value="UniProtKB-KW"/>
</dbReference>
<dbReference type="AlphaFoldDB" id="A0A1Y1S5P4"/>
<name>A0A1Y1S5P4_9MICR</name>
<evidence type="ECO:0000256" key="2">
    <source>
        <dbReference type="ARBA" id="ARBA00022490"/>
    </source>
</evidence>
<keyword evidence="2" id="KW-0963">Cytoplasm</keyword>
<dbReference type="InterPro" id="IPR019821">
    <property type="entry name" value="Kinesin_motor_CS"/>
</dbReference>
<dbReference type="SMART" id="SM00129">
    <property type="entry name" value="KISc"/>
    <property type="match status" value="1"/>
</dbReference>
<evidence type="ECO:0000256" key="7">
    <source>
        <dbReference type="RuleBase" id="RU000394"/>
    </source>
</evidence>
<dbReference type="InterPro" id="IPR027640">
    <property type="entry name" value="Kinesin-like_fam"/>
</dbReference>
<keyword evidence="10" id="KW-1185">Reference proteome</keyword>
<dbReference type="InterPro" id="IPR001752">
    <property type="entry name" value="Kinesin_motor_dom"/>
</dbReference>
<evidence type="ECO:0000256" key="4">
    <source>
        <dbReference type="ARBA" id="ARBA00022840"/>
    </source>
</evidence>
<dbReference type="GO" id="GO:0005524">
    <property type="term" value="F:ATP binding"/>
    <property type="evidence" value="ECO:0007669"/>
    <property type="project" value="UniProtKB-UniRule"/>
</dbReference>
<accession>A0A1Y1S5P4</accession>
<keyword evidence="5" id="KW-0175">Coiled coil</keyword>
<evidence type="ECO:0000256" key="5">
    <source>
        <dbReference type="ARBA" id="ARBA00023054"/>
    </source>
</evidence>
<comment type="subcellular location">
    <subcellularLocation>
        <location evidence="1">Cytoplasm</location>
    </subcellularLocation>
</comment>
<evidence type="ECO:0000313" key="9">
    <source>
        <dbReference type="EMBL" id="ORD93737.1"/>
    </source>
</evidence>
<keyword evidence="3 6" id="KW-0547">Nucleotide-binding</keyword>
<organism evidence="9 10">
    <name type="scientific">Enterospora canceri</name>
    <dbReference type="NCBI Taxonomy" id="1081671"/>
    <lineage>
        <taxon>Eukaryota</taxon>
        <taxon>Fungi</taxon>
        <taxon>Fungi incertae sedis</taxon>
        <taxon>Microsporidia</taxon>
        <taxon>Enterocytozoonidae</taxon>
        <taxon>Enterospora</taxon>
    </lineage>
</organism>
<feature type="binding site" evidence="6">
    <location>
        <begin position="110"/>
        <end position="117"/>
    </location>
    <ligand>
        <name>ATP</name>
        <dbReference type="ChEBI" id="CHEBI:30616"/>
    </ligand>
</feature>
<evidence type="ECO:0000259" key="8">
    <source>
        <dbReference type="PROSITE" id="PS50067"/>
    </source>
</evidence>
<dbReference type="InterPro" id="IPR036961">
    <property type="entry name" value="Kinesin_motor_dom_sf"/>
</dbReference>
<dbReference type="GO" id="GO:0051231">
    <property type="term" value="P:spindle elongation"/>
    <property type="evidence" value="ECO:0007669"/>
    <property type="project" value="TreeGrafter"/>
</dbReference>
<dbReference type="OrthoDB" id="3176171at2759"/>
<protein>
    <recommendedName>
        <fullName evidence="7">Kinesin-like protein</fullName>
    </recommendedName>
</protein>
<dbReference type="InterPro" id="IPR027417">
    <property type="entry name" value="P-loop_NTPase"/>
</dbReference>
<dbReference type="Pfam" id="PF00225">
    <property type="entry name" value="Kinesin"/>
    <property type="match status" value="1"/>
</dbReference>
<keyword evidence="6 7" id="KW-0505">Motor protein</keyword>
<dbReference type="GO" id="GO:0007052">
    <property type="term" value="P:mitotic spindle organization"/>
    <property type="evidence" value="ECO:0007669"/>
    <property type="project" value="TreeGrafter"/>
</dbReference>
<evidence type="ECO:0000256" key="3">
    <source>
        <dbReference type="ARBA" id="ARBA00022741"/>
    </source>
</evidence>
<dbReference type="PANTHER" id="PTHR47969:SF15">
    <property type="entry name" value="CHROMOSOME-ASSOCIATED KINESIN KIF4A-RELATED"/>
    <property type="match status" value="1"/>
</dbReference>
<dbReference type="GO" id="GO:0005737">
    <property type="term" value="C:cytoplasm"/>
    <property type="evidence" value="ECO:0007669"/>
    <property type="project" value="UniProtKB-SubCell"/>
</dbReference>
<dbReference type="GO" id="GO:0008017">
    <property type="term" value="F:microtubule binding"/>
    <property type="evidence" value="ECO:0007669"/>
    <property type="project" value="InterPro"/>
</dbReference>
<dbReference type="GO" id="GO:0003777">
    <property type="term" value="F:microtubule motor activity"/>
    <property type="evidence" value="ECO:0007669"/>
    <property type="project" value="InterPro"/>
</dbReference>
<keyword evidence="4 6" id="KW-0067">ATP-binding</keyword>
<evidence type="ECO:0000256" key="1">
    <source>
        <dbReference type="ARBA" id="ARBA00004496"/>
    </source>
</evidence>
<sequence length="681" mass="77474">MKQRSQLMKEHRMMNSGLIGRQSGRSRGSFVDERVVSNKTSIDVLVRIRPSQNANPEIAHQGNSISVRNKLFYFNTIYTGETNQEIFSSKIADLVDVFSQGGNATVIAYGQTGSGKTHTMFSNKEDVGLVYQTLASLGSRIHDIEMYEIYNENIYDLLNEYNKCEIGEGGIKGIRRRVVEEKEEMREIVEEGMKYRTTKSTCLNSSSSRSHLILRISNTPNSNKSGVFTFVDLAGSERTSVTNEVGESERRKESIEINKGLLALGNVINTLHSNQSALNQSIYVPYRSSKLTRILKESLVGNVRFITCVRKDVSNTFESSNSLTYAARMSSIKETFTRNRVDMCETEMLKREIEKYKKEVCELREFIRKNMGDRRNIVENNKVEEKTTEISTSENISNNHLRKPIKVEFVTEPTTAEFIQNKHIDPIATKPTPIRITIRDIDQYNGGLVAYTDRCELVRITNGSTITPICKTSLTALLVTDELIYIGNRNMLRSIGTGGMRLIRVFSHKISNIFPNQNNLIIKLSNRVIEYDINHNTESLLYSGSNINQIVVSNETVYFIFDRLIEYRNKRDESIPIYTSTTRIIRVLLLNSTLISISSTIALIQNDRIVRVIESGGIVDGCIDSGRIFTLSKEYVDEYDSDMIKIRRYSILPNKYSRIRVCGTKMYLVGDQTDVVDLIDL</sequence>
<dbReference type="PRINTS" id="PR00380">
    <property type="entry name" value="KINESINHEAVY"/>
</dbReference>
<dbReference type="GO" id="GO:0007018">
    <property type="term" value="P:microtubule-based movement"/>
    <property type="evidence" value="ECO:0007669"/>
    <property type="project" value="InterPro"/>
</dbReference>
<evidence type="ECO:0000256" key="6">
    <source>
        <dbReference type="PROSITE-ProRule" id="PRU00283"/>
    </source>
</evidence>